<dbReference type="GO" id="GO:0004099">
    <property type="term" value="F:chitin deacetylase activity"/>
    <property type="evidence" value="ECO:0007669"/>
    <property type="project" value="UniProtKB-EC"/>
</dbReference>
<evidence type="ECO:0000259" key="24">
    <source>
        <dbReference type="PROSITE" id="PS51677"/>
    </source>
</evidence>
<accession>A0A0C3AGC5</accession>
<keyword evidence="17" id="KW-0449">Lipoprotein</keyword>
<dbReference type="GO" id="GO:0009272">
    <property type="term" value="P:fungal-type cell wall biogenesis"/>
    <property type="evidence" value="ECO:0007669"/>
    <property type="project" value="UniProtKB-ARBA"/>
</dbReference>
<keyword evidence="11" id="KW-0378">Hydrolase</keyword>
<dbReference type="FunFam" id="3.20.20.370:FF:000004">
    <property type="entry name" value="Related to Chitin deacetylase"/>
    <property type="match status" value="1"/>
</dbReference>
<evidence type="ECO:0000256" key="4">
    <source>
        <dbReference type="ARBA" id="ARBA00010973"/>
    </source>
</evidence>
<evidence type="ECO:0000256" key="13">
    <source>
        <dbReference type="ARBA" id="ARBA00023136"/>
    </source>
</evidence>
<evidence type="ECO:0000256" key="14">
    <source>
        <dbReference type="ARBA" id="ARBA00023180"/>
    </source>
</evidence>
<dbReference type="GO" id="GO:0046872">
    <property type="term" value="F:metal ion binding"/>
    <property type="evidence" value="ECO:0007669"/>
    <property type="project" value="UniProtKB-KW"/>
</dbReference>
<keyword evidence="13" id="KW-0472">Membrane</keyword>
<gene>
    <name evidence="25" type="ORF">M408DRAFT_17837</name>
</gene>
<evidence type="ECO:0000256" key="1">
    <source>
        <dbReference type="ARBA" id="ARBA00001941"/>
    </source>
</evidence>
<dbReference type="Gene3D" id="3.20.20.370">
    <property type="entry name" value="Glycoside hydrolase/deacetylase"/>
    <property type="match status" value="1"/>
</dbReference>
<dbReference type="GO" id="GO:0005886">
    <property type="term" value="C:plasma membrane"/>
    <property type="evidence" value="ECO:0007669"/>
    <property type="project" value="UniProtKB-SubCell"/>
</dbReference>
<dbReference type="InterPro" id="IPR002509">
    <property type="entry name" value="NODB_dom"/>
</dbReference>
<evidence type="ECO:0000256" key="21">
    <source>
        <dbReference type="ARBA" id="ARBA00048494"/>
    </source>
</evidence>
<keyword evidence="19" id="KW-0624">Polysaccharide degradation</keyword>
<feature type="chain" id="PRO_5002160867" description="chitin deacetylase" evidence="23">
    <location>
        <begin position="19"/>
        <end position="463"/>
    </location>
</feature>
<feature type="signal peptide" evidence="23">
    <location>
        <begin position="1"/>
        <end position="18"/>
    </location>
</feature>
<dbReference type="GO" id="GO:0098552">
    <property type="term" value="C:side of membrane"/>
    <property type="evidence" value="ECO:0007669"/>
    <property type="project" value="UniProtKB-KW"/>
</dbReference>
<dbReference type="InterPro" id="IPR050248">
    <property type="entry name" value="Polysacc_deacetylase_ArnD"/>
</dbReference>
<dbReference type="EC" id="3.5.1.41" evidence="20"/>
<dbReference type="Pfam" id="PF01522">
    <property type="entry name" value="Polysacc_deac_1"/>
    <property type="match status" value="1"/>
</dbReference>
<feature type="region of interest" description="Disordered" evidence="22">
    <location>
        <begin position="404"/>
        <end position="438"/>
    </location>
</feature>
<name>A0A0C3AGC5_SERVB</name>
<evidence type="ECO:0000313" key="26">
    <source>
        <dbReference type="Proteomes" id="UP000054097"/>
    </source>
</evidence>
<comment type="cofactor">
    <cofactor evidence="1">
        <name>Co(2+)</name>
        <dbReference type="ChEBI" id="CHEBI:48828"/>
    </cofactor>
</comment>
<evidence type="ECO:0000256" key="6">
    <source>
        <dbReference type="ARBA" id="ARBA00022512"/>
    </source>
</evidence>
<keyword evidence="15" id="KW-0119">Carbohydrate metabolism</keyword>
<evidence type="ECO:0000256" key="7">
    <source>
        <dbReference type="ARBA" id="ARBA00022525"/>
    </source>
</evidence>
<dbReference type="InterPro" id="IPR011330">
    <property type="entry name" value="Glyco_hydro/deAcase_b/a-brl"/>
</dbReference>
<dbReference type="GO" id="GO:0071555">
    <property type="term" value="P:cell wall organization"/>
    <property type="evidence" value="ECO:0007669"/>
    <property type="project" value="UniProtKB-KW"/>
</dbReference>
<dbReference type="EMBL" id="KN824333">
    <property type="protein sequence ID" value="KIM23685.1"/>
    <property type="molecule type" value="Genomic_DNA"/>
</dbReference>
<keyword evidence="9" id="KW-0479">Metal-binding</keyword>
<reference evidence="26" key="2">
    <citation type="submission" date="2015-01" db="EMBL/GenBank/DDBJ databases">
        <title>Evolutionary Origins and Diversification of the Mycorrhizal Mutualists.</title>
        <authorList>
            <consortium name="DOE Joint Genome Institute"/>
            <consortium name="Mycorrhizal Genomics Consortium"/>
            <person name="Kohler A."/>
            <person name="Kuo A."/>
            <person name="Nagy L.G."/>
            <person name="Floudas D."/>
            <person name="Copeland A."/>
            <person name="Barry K.W."/>
            <person name="Cichocki N."/>
            <person name="Veneault-Fourrey C."/>
            <person name="LaButti K."/>
            <person name="Lindquist E.A."/>
            <person name="Lipzen A."/>
            <person name="Lundell T."/>
            <person name="Morin E."/>
            <person name="Murat C."/>
            <person name="Riley R."/>
            <person name="Ohm R."/>
            <person name="Sun H."/>
            <person name="Tunlid A."/>
            <person name="Henrissat B."/>
            <person name="Grigoriev I.V."/>
            <person name="Hibbett D.S."/>
            <person name="Martin F."/>
        </authorList>
    </citation>
    <scope>NUCLEOTIDE SEQUENCE [LARGE SCALE GENOMIC DNA]</scope>
    <source>
        <strain evidence="26">MAFF 305830</strain>
    </source>
</reference>
<evidence type="ECO:0000256" key="2">
    <source>
        <dbReference type="ARBA" id="ARBA00004191"/>
    </source>
</evidence>
<dbReference type="OrthoDB" id="407355at2759"/>
<comment type="subcellular location">
    <subcellularLocation>
        <location evidence="3">Cell membrane</location>
        <topology evidence="3">Lipid-anchor</topology>
        <topology evidence="3">GPI-anchor</topology>
    </subcellularLocation>
    <subcellularLocation>
        <location evidence="2">Secreted</location>
        <location evidence="2">Cell wall</location>
    </subcellularLocation>
</comment>
<dbReference type="PROSITE" id="PS51677">
    <property type="entry name" value="NODB"/>
    <property type="match status" value="1"/>
</dbReference>
<evidence type="ECO:0000256" key="16">
    <source>
        <dbReference type="ARBA" id="ARBA00023285"/>
    </source>
</evidence>
<evidence type="ECO:0000256" key="10">
    <source>
        <dbReference type="ARBA" id="ARBA00022729"/>
    </source>
</evidence>
<keyword evidence="8" id="KW-0336">GPI-anchor</keyword>
<reference evidence="25 26" key="1">
    <citation type="submission" date="2014-04" db="EMBL/GenBank/DDBJ databases">
        <authorList>
            <consortium name="DOE Joint Genome Institute"/>
            <person name="Kuo A."/>
            <person name="Zuccaro A."/>
            <person name="Kohler A."/>
            <person name="Nagy L.G."/>
            <person name="Floudas D."/>
            <person name="Copeland A."/>
            <person name="Barry K.W."/>
            <person name="Cichocki N."/>
            <person name="Veneault-Fourrey C."/>
            <person name="LaButti K."/>
            <person name="Lindquist E.A."/>
            <person name="Lipzen A."/>
            <person name="Lundell T."/>
            <person name="Morin E."/>
            <person name="Murat C."/>
            <person name="Sun H."/>
            <person name="Tunlid A."/>
            <person name="Henrissat B."/>
            <person name="Grigoriev I.V."/>
            <person name="Hibbett D.S."/>
            <person name="Martin F."/>
            <person name="Nordberg H.P."/>
            <person name="Cantor M.N."/>
            <person name="Hua S.X."/>
        </authorList>
    </citation>
    <scope>NUCLEOTIDE SEQUENCE [LARGE SCALE GENOMIC DNA]</scope>
    <source>
        <strain evidence="25 26">MAFF 305830</strain>
    </source>
</reference>
<evidence type="ECO:0000256" key="5">
    <source>
        <dbReference type="ARBA" id="ARBA00022475"/>
    </source>
</evidence>
<evidence type="ECO:0000256" key="17">
    <source>
        <dbReference type="ARBA" id="ARBA00023288"/>
    </source>
</evidence>
<protein>
    <recommendedName>
        <fullName evidence="20">chitin deacetylase</fullName>
        <ecNumber evidence="20">3.5.1.41</ecNumber>
    </recommendedName>
</protein>
<dbReference type="GO" id="GO:0006032">
    <property type="term" value="P:chitin catabolic process"/>
    <property type="evidence" value="ECO:0007669"/>
    <property type="project" value="UniProtKB-KW"/>
</dbReference>
<evidence type="ECO:0000256" key="8">
    <source>
        <dbReference type="ARBA" id="ARBA00022622"/>
    </source>
</evidence>
<evidence type="ECO:0000256" key="18">
    <source>
        <dbReference type="ARBA" id="ARBA00023316"/>
    </source>
</evidence>
<dbReference type="AlphaFoldDB" id="A0A0C3AGC5"/>
<dbReference type="HOGENOM" id="CLU_030200_2_0_1"/>
<feature type="compositionally biased region" description="Low complexity" evidence="22">
    <location>
        <begin position="426"/>
        <end position="438"/>
    </location>
</feature>
<dbReference type="Proteomes" id="UP000054097">
    <property type="component" value="Unassembled WGS sequence"/>
</dbReference>
<dbReference type="PANTHER" id="PTHR10587">
    <property type="entry name" value="GLYCOSYL TRANSFERASE-RELATED"/>
    <property type="match status" value="1"/>
</dbReference>
<evidence type="ECO:0000256" key="11">
    <source>
        <dbReference type="ARBA" id="ARBA00022801"/>
    </source>
</evidence>
<comment type="catalytic activity">
    <reaction evidence="21">
        <text>[(1-&gt;4)-N-acetyl-beta-D-glucosaminyl](n) + n H2O = chitosan + n acetate</text>
        <dbReference type="Rhea" id="RHEA:10464"/>
        <dbReference type="Rhea" id="RHEA-COMP:9593"/>
        <dbReference type="Rhea" id="RHEA-COMP:9597"/>
        <dbReference type="ChEBI" id="CHEBI:15377"/>
        <dbReference type="ChEBI" id="CHEBI:17029"/>
        <dbReference type="ChEBI" id="CHEBI:30089"/>
        <dbReference type="ChEBI" id="CHEBI:57704"/>
        <dbReference type="EC" id="3.5.1.41"/>
    </reaction>
    <physiologicalReaction direction="left-to-right" evidence="21">
        <dbReference type="Rhea" id="RHEA:10465"/>
    </physiologicalReaction>
</comment>
<keyword evidence="16" id="KW-0170">Cobalt</keyword>
<evidence type="ECO:0000256" key="23">
    <source>
        <dbReference type="SAM" id="SignalP"/>
    </source>
</evidence>
<evidence type="ECO:0000256" key="15">
    <source>
        <dbReference type="ARBA" id="ARBA00023277"/>
    </source>
</evidence>
<keyword evidence="18" id="KW-0961">Cell wall biogenesis/degradation</keyword>
<organism evidence="25 26">
    <name type="scientific">Serendipita vermifera MAFF 305830</name>
    <dbReference type="NCBI Taxonomy" id="933852"/>
    <lineage>
        <taxon>Eukaryota</taxon>
        <taxon>Fungi</taxon>
        <taxon>Dikarya</taxon>
        <taxon>Basidiomycota</taxon>
        <taxon>Agaricomycotina</taxon>
        <taxon>Agaricomycetes</taxon>
        <taxon>Sebacinales</taxon>
        <taxon>Serendipitaceae</taxon>
        <taxon>Serendipita</taxon>
    </lineage>
</organism>
<proteinExistence type="inferred from homology"/>
<keyword evidence="6" id="KW-0134">Cell wall</keyword>
<dbReference type="SUPFAM" id="SSF88713">
    <property type="entry name" value="Glycoside hydrolase/deacetylase"/>
    <property type="match status" value="1"/>
</dbReference>
<keyword evidence="7" id="KW-0964">Secreted</keyword>
<evidence type="ECO:0000256" key="22">
    <source>
        <dbReference type="SAM" id="MobiDB-lite"/>
    </source>
</evidence>
<keyword evidence="26" id="KW-1185">Reference proteome</keyword>
<evidence type="ECO:0000256" key="19">
    <source>
        <dbReference type="ARBA" id="ARBA00023326"/>
    </source>
</evidence>
<keyword evidence="5" id="KW-1003">Cell membrane</keyword>
<evidence type="ECO:0000256" key="9">
    <source>
        <dbReference type="ARBA" id="ARBA00022723"/>
    </source>
</evidence>
<keyword evidence="10 23" id="KW-0732">Signal</keyword>
<dbReference type="STRING" id="933852.A0A0C3AGC5"/>
<dbReference type="GO" id="GO:0000272">
    <property type="term" value="P:polysaccharide catabolic process"/>
    <property type="evidence" value="ECO:0007669"/>
    <property type="project" value="UniProtKB-KW"/>
</dbReference>
<evidence type="ECO:0000256" key="20">
    <source>
        <dbReference type="ARBA" id="ARBA00024056"/>
    </source>
</evidence>
<sequence length="463" mass="48577">MRLQAILAVAPLPLAALGAHLRRQGSASVSSASLSTASASASASASPPPEVPFTLISSNPTAFPLSEIVATPSTHMTVPLEWTFTAGQEPTVVTNDAPPLPTVSSVVVGNYPALDVIPPTNSPEVQAWLQQVANSGIPIPNIAPSVAGGCPTNPDRVTNSSICWWTCGQCVRPTDITTCPDKLTWGVSFDDGPSPDTPRLLDFLSANHLHSTFFIVGSRAISRQDILQAEYMLGHQLSVHTWSHPALTTLTNEQIVAELGWTAKIIKDVTGVTPNTFRPPYGDIDDRVRAIGLAMGFTPVIWTGFNNENFDTNDWHIGAGTVSASGVIAAFENILTDATQLSTGFIVLAHDLYQQSVDLATGYILPDALARTNPAFKLMSIIECLGQPFIIECLGQPLSNAYKETNNNSTNPPPSGSAAVSQSHFTGGATSTSTAGSNGASRVMTGVLGLAAAMVVPALGLML</sequence>
<keyword evidence="14" id="KW-0325">Glycoprotein</keyword>
<keyword evidence="12" id="KW-0146">Chitin degradation</keyword>
<comment type="similarity">
    <text evidence="4">Belongs to the polysaccharide deacetylase family.</text>
</comment>
<evidence type="ECO:0000313" key="25">
    <source>
        <dbReference type="EMBL" id="KIM23685.1"/>
    </source>
</evidence>
<feature type="domain" description="NodB homology" evidence="24">
    <location>
        <begin position="183"/>
        <end position="377"/>
    </location>
</feature>
<evidence type="ECO:0000256" key="3">
    <source>
        <dbReference type="ARBA" id="ARBA00004609"/>
    </source>
</evidence>
<dbReference type="PANTHER" id="PTHR10587:SF133">
    <property type="entry name" value="CHITIN DEACETYLASE 1-RELATED"/>
    <property type="match status" value="1"/>
</dbReference>
<evidence type="ECO:0000256" key="12">
    <source>
        <dbReference type="ARBA" id="ARBA00023024"/>
    </source>
</evidence>